<dbReference type="InterPro" id="IPR007110">
    <property type="entry name" value="Ig-like_dom"/>
</dbReference>
<dbReference type="PROSITE" id="PS50104">
    <property type="entry name" value="TIR"/>
    <property type="match status" value="1"/>
</dbReference>
<evidence type="ECO:0000256" key="7">
    <source>
        <dbReference type="SAM" id="MobiDB-lite"/>
    </source>
</evidence>
<evidence type="ECO:0000259" key="10">
    <source>
        <dbReference type="PROSITE" id="PS50104"/>
    </source>
</evidence>
<dbReference type="Gene3D" id="2.60.40.10">
    <property type="entry name" value="Immunoglobulins"/>
    <property type="match status" value="3"/>
</dbReference>
<evidence type="ECO:0000313" key="13">
    <source>
        <dbReference type="Proteomes" id="UP000694546"/>
    </source>
</evidence>
<dbReference type="GeneTree" id="ENSGT01090000259985"/>
<keyword evidence="8" id="KW-0812">Transmembrane</keyword>
<feature type="region of interest" description="Disordered" evidence="7">
    <location>
        <begin position="411"/>
        <end position="430"/>
    </location>
</feature>
<dbReference type="InterPro" id="IPR003599">
    <property type="entry name" value="Ig_sub"/>
</dbReference>
<keyword evidence="4" id="KW-1015">Disulfide bond</keyword>
<dbReference type="SMART" id="SM00409">
    <property type="entry name" value="IG"/>
    <property type="match status" value="3"/>
</dbReference>
<feature type="transmembrane region" description="Helical" evidence="8">
    <location>
        <begin position="346"/>
        <end position="369"/>
    </location>
</feature>
<dbReference type="Pfam" id="PF13927">
    <property type="entry name" value="Ig_3"/>
    <property type="match status" value="1"/>
</dbReference>
<keyword evidence="6" id="KW-0393">Immunoglobulin domain</keyword>
<dbReference type="SUPFAM" id="SSF48726">
    <property type="entry name" value="Immunoglobulin"/>
    <property type="match status" value="2"/>
</dbReference>
<keyword evidence="5" id="KW-0325">Glycoprotein</keyword>
<accession>A0A8C4YU93</accession>
<dbReference type="SUPFAM" id="SSF52200">
    <property type="entry name" value="Toll/Interleukin receptor TIR domain"/>
    <property type="match status" value="1"/>
</dbReference>
<feature type="compositionally biased region" description="Polar residues" evidence="7">
    <location>
        <begin position="421"/>
        <end position="430"/>
    </location>
</feature>
<evidence type="ECO:0000313" key="12">
    <source>
        <dbReference type="Ensembl" id="ENSGMOP00000000380.2"/>
    </source>
</evidence>
<evidence type="ECO:0000256" key="2">
    <source>
        <dbReference type="ARBA" id="ARBA00022801"/>
    </source>
</evidence>
<keyword evidence="8" id="KW-0472">Membrane</keyword>
<dbReference type="InterPro" id="IPR015621">
    <property type="entry name" value="IL-1_rcpt_fam"/>
</dbReference>
<dbReference type="PANTHER" id="PTHR11890">
    <property type="entry name" value="INTERLEUKIN-1 RECEPTOR FAMILY MEMBER"/>
    <property type="match status" value="1"/>
</dbReference>
<keyword evidence="3" id="KW-0520">NAD</keyword>
<name>A0A8C4YU93_GADMO</name>
<keyword evidence="8" id="KW-1133">Transmembrane helix</keyword>
<dbReference type="InterPro" id="IPR035897">
    <property type="entry name" value="Toll_tir_struct_dom_sf"/>
</dbReference>
<dbReference type="Proteomes" id="UP000694546">
    <property type="component" value="Chromosome 14"/>
</dbReference>
<evidence type="ECO:0000256" key="6">
    <source>
        <dbReference type="ARBA" id="ARBA00023319"/>
    </source>
</evidence>
<dbReference type="Gene3D" id="3.40.50.10140">
    <property type="entry name" value="Toll/interleukin-1 receptor homology (TIR) domain"/>
    <property type="match status" value="1"/>
</dbReference>
<evidence type="ECO:0000259" key="11">
    <source>
        <dbReference type="PROSITE" id="PS50835"/>
    </source>
</evidence>
<organism evidence="12 13">
    <name type="scientific">Gadus morhua</name>
    <name type="common">Atlantic cod</name>
    <dbReference type="NCBI Taxonomy" id="8049"/>
    <lineage>
        <taxon>Eukaryota</taxon>
        <taxon>Metazoa</taxon>
        <taxon>Chordata</taxon>
        <taxon>Craniata</taxon>
        <taxon>Vertebrata</taxon>
        <taxon>Euteleostomi</taxon>
        <taxon>Actinopterygii</taxon>
        <taxon>Neopterygii</taxon>
        <taxon>Teleostei</taxon>
        <taxon>Neoteleostei</taxon>
        <taxon>Acanthomorphata</taxon>
        <taxon>Zeiogadaria</taxon>
        <taxon>Gadariae</taxon>
        <taxon>Gadiformes</taxon>
        <taxon>Gadoidei</taxon>
        <taxon>Gadidae</taxon>
        <taxon>Gadus</taxon>
    </lineage>
</organism>
<dbReference type="InterPro" id="IPR003598">
    <property type="entry name" value="Ig_sub2"/>
</dbReference>
<dbReference type="InterPro" id="IPR013783">
    <property type="entry name" value="Ig-like_fold"/>
</dbReference>
<keyword evidence="9" id="KW-0732">Signal</keyword>
<dbReference type="CDD" id="cd00096">
    <property type="entry name" value="Ig"/>
    <property type="match status" value="1"/>
</dbReference>
<keyword evidence="2" id="KW-0378">Hydrolase</keyword>
<comment type="similarity">
    <text evidence="1">Belongs to the interleukin-1 receptor family.</text>
</comment>
<dbReference type="OMA" id="YPHIIQD"/>
<feature type="domain" description="Ig-like" evidence="11">
    <location>
        <begin position="130"/>
        <end position="202"/>
    </location>
</feature>
<dbReference type="GO" id="GO:0042008">
    <property type="term" value="F:interleukin-18 receptor activity"/>
    <property type="evidence" value="ECO:0007669"/>
    <property type="project" value="TreeGrafter"/>
</dbReference>
<sequence length="582" mass="64033">MGWVGLTHLFVLAITPALTEGCCHDIQPQRTSESVRHPPRHHYRVVLGEPFELKCVAAVSPGSDVRWSRFGAGSGVEDPVPVSTENLLKIPAVTADHSGNYSCGNESGALLDLQLQVLEGSRRACSELGPKQVTLTLGAGGGIDCPPSTCGDPDLNNSQVTWYKKGRSISELKKQKRKDVRCEGPRLTLITVSDKDSDVFYCDRHASGPGPLWITRRAVNVNVIPQDTEDPPTILDPNSNKTEEVVIGEPHTLRCKVTFGFERNISSKVQWYTNTAADQALKFLIGQQEQTREITTFSHTEVTQVAVLKVVTELHLQQVFSCLATNAKGTTNCTVRLRRRDAAGHWLTGAVVPVVCVVLLTGLGVVLHLRTLELTLIYRSYWQSSDHVGDSKDIDVFLFHAWSHASEDGTGTHTALLPSPSGEQGSPLSSEPLSYTPLEVLLRLTLEGSGYRLFLMERDLLPGGAYTEDVVRVIQRSRCLVCLLSGDFLSNSSAVFMLEAGIQALLRDHELKVMVIWTEPRPASMGQLDPPLPRLVHRALRVLPCLDWLPGLSPDSSRMFWKSFWKAMPKQNGASLTQSQPV</sequence>
<evidence type="ECO:0000256" key="5">
    <source>
        <dbReference type="ARBA" id="ARBA00023180"/>
    </source>
</evidence>
<keyword evidence="13" id="KW-1185">Reference proteome</keyword>
<evidence type="ECO:0000256" key="9">
    <source>
        <dbReference type="SAM" id="SignalP"/>
    </source>
</evidence>
<dbReference type="PANTHER" id="PTHR11890:SF23">
    <property type="entry name" value="INTERLEUKIN-18 RECEPTOR ACCESSORY PROTEIN"/>
    <property type="match status" value="1"/>
</dbReference>
<feature type="domain" description="Ig-like" evidence="11">
    <location>
        <begin position="28"/>
        <end position="103"/>
    </location>
</feature>
<evidence type="ECO:0000256" key="1">
    <source>
        <dbReference type="ARBA" id="ARBA00009752"/>
    </source>
</evidence>
<feature type="domain" description="Ig-like" evidence="11">
    <location>
        <begin position="231"/>
        <end position="338"/>
    </location>
</feature>
<reference evidence="12" key="1">
    <citation type="submission" date="2025-08" db="UniProtKB">
        <authorList>
            <consortium name="Ensembl"/>
        </authorList>
    </citation>
    <scope>IDENTIFICATION</scope>
</reference>
<evidence type="ECO:0000256" key="3">
    <source>
        <dbReference type="ARBA" id="ARBA00023027"/>
    </source>
</evidence>
<feature type="signal peptide" evidence="9">
    <location>
        <begin position="1"/>
        <end position="21"/>
    </location>
</feature>
<dbReference type="RefSeq" id="XP_030232552.1">
    <property type="nucleotide sequence ID" value="XM_030376692.1"/>
</dbReference>
<dbReference type="PROSITE" id="PS50835">
    <property type="entry name" value="IG_LIKE"/>
    <property type="match status" value="3"/>
</dbReference>
<reference evidence="12" key="2">
    <citation type="submission" date="2025-09" db="UniProtKB">
        <authorList>
            <consortium name="Ensembl"/>
        </authorList>
    </citation>
    <scope>IDENTIFICATION</scope>
</reference>
<dbReference type="Pfam" id="PF01582">
    <property type="entry name" value="TIR"/>
    <property type="match status" value="1"/>
</dbReference>
<dbReference type="InterPro" id="IPR036179">
    <property type="entry name" value="Ig-like_dom_sf"/>
</dbReference>
<dbReference type="SMART" id="SM00408">
    <property type="entry name" value="IGc2"/>
    <property type="match status" value="1"/>
</dbReference>
<protein>
    <submittedName>
        <fullName evidence="12">Interleukin-18 receptor accessory protein-like</fullName>
    </submittedName>
</protein>
<evidence type="ECO:0000256" key="4">
    <source>
        <dbReference type="ARBA" id="ARBA00023157"/>
    </source>
</evidence>
<dbReference type="Ensembl" id="ENSGMOT00000000402.2">
    <property type="protein sequence ID" value="ENSGMOP00000000380.2"/>
    <property type="gene ID" value="ENSGMOG00000000367.2"/>
</dbReference>
<evidence type="ECO:0000256" key="8">
    <source>
        <dbReference type="SAM" id="Phobius"/>
    </source>
</evidence>
<gene>
    <name evidence="12" type="primary">LOC115558504</name>
</gene>
<dbReference type="GeneID" id="115558504"/>
<dbReference type="InterPro" id="IPR000157">
    <property type="entry name" value="TIR_dom"/>
</dbReference>
<feature type="chain" id="PRO_5045624977" evidence="9">
    <location>
        <begin position="22"/>
        <end position="582"/>
    </location>
</feature>
<feature type="domain" description="TIR" evidence="10">
    <location>
        <begin position="427"/>
        <end position="568"/>
    </location>
</feature>
<dbReference type="AlphaFoldDB" id="A0A8C4YU93"/>
<proteinExistence type="inferred from homology"/>